<sequence>MYSYFVRSESEVERRLRRRRPAFYILHSTHSLEPFALREQRSLKRNRLIRESLRNRVISSYLNLDRKSYYFNEANLCTPNCTKKTAHLRKQASLRKCAIPPNARDSPFA</sequence>
<name>A0A4C1W779_EUMVA</name>
<accession>A0A4C1W779</accession>
<proteinExistence type="predicted"/>
<reference evidence="1 2" key="1">
    <citation type="journal article" date="2019" name="Commun. Biol.">
        <title>The bagworm genome reveals a unique fibroin gene that provides high tensile strength.</title>
        <authorList>
            <person name="Kono N."/>
            <person name="Nakamura H."/>
            <person name="Ohtoshi R."/>
            <person name="Tomita M."/>
            <person name="Numata K."/>
            <person name="Arakawa K."/>
        </authorList>
    </citation>
    <scope>NUCLEOTIDE SEQUENCE [LARGE SCALE GENOMIC DNA]</scope>
</reference>
<organism evidence="1 2">
    <name type="scientific">Eumeta variegata</name>
    <name type="common">Bagworm moth</name>
    <name type="synonym">Eumeta japonica</name>
    <dbReference type="NCBI Taxonomy" id="151549"/>
    <lineage>
        <taxon>Eukaryota</taxon>
        <taxon>Metazoa</taxon>
        <taxon>Ecdysozoa</taxon>
        <taxon>Arthropoda</taxon>
        <taxon>Hexapoda</taxon>
        <taxon>Insecta</taxon>
        <taxon>Pterygota</taxon>
        <taxon>Neoptera</taxon>
        <taxon>Endopterygota</taxon>
        <taxon>Lepidoptera</taxon>
        <taxon>Glossata</taxon>
        <taxon>Ditrysia</taxon>
        <taxon>Tineoidea</taxon>
        <taxon>Psychidae</taxon>
        <taxon>Oiketicinae</taxon>
        <taxon>Eumeta</taxon>
    </lineage>
</organism>
<keyword evidence="2" id="KW-1185">Reference proteome</keyword>
<comment type="caution">
    <text evidence="1">The sequence shown here is derived from an EMBL/GenBank/DDBJ whole genome shotgun (WGS) entry which is preliminary data.</text>
</comment>
<dbReference type="AlphaFoldDB" id="A0A4C1W779"/>
<gene>
    <name evidence="1" type="ORF">EVAR_41259_1</name>
</gene>
<dbReference type="EMBL" id="BGZK01000474">
    <property type="protein sequence ID" value="GBP45957.1"/>
    <property type="molecule type" value="Genomic_DNA"/>
</dbReference>
<protein>
    <submittedName>
        <fullName evidence="1">Uncharacterized protein</fullName>
    </submittedName>
</protein>
<evidence type="ECO:0000313" key="2">
    <source>
        <dbReference type="Proteomes" id="UP000299102"/>
    </source>
</evidence>
<evidence type="ECO:0000313" key="1">
    <source>
        <dbReference type="EMBL" id="GBP45957.1"/>
    </source>
</evidence>
<dbReference type="Proteomes" id="UP000299102">
    <property type="component" value="Unassembled WGS sequence"/>
</dbReference>